<dbReference type="NCBIfam" id="NF004127">
    <property type="entry name" value="PRK05617.1"/>
    <property type="match status" value="1"/>
</dbReference>
<dbReference type="EC" id="3.1.2.4" evidence="2"/>
<feature type="domain" description="Enoyl-CoA hydratase/isomerase" evidence="4">
    <location>
        <begin position="20"/>
        <end position="340"/>
    </location>
</feature>
<keyword evidence="6" id="KW-1185">Reference proteome</keyword>
<dbReference type="HOGENOM" id="CLU_009834_22_1_5"/>
<evidence type="ECO:0000313" key="5">
    <source>
        <dbReference type="EMBL" id="EJF88861.1"/>
    </source>
</evidence>
<dbReference type="Gene3D" id="3.90.226.10">
    <property type="entry name" value="2-enoyl-CoA Hydratase, Chain A, domain 1"/>
    <property type="match status" value="1"/>
</dbReference>
<dbReference type="Pfam" id="PF16113">
    <property type="entry name" value="ECH_2"/>
    <property type="match status" value="1"/>
</dbReference>
<dbReference type="GO" id="GO:0006574">
    <property type="term" value="P:L-valine catabolic process"/>
    <property type="evidence" value="ECO:0007669"/>
    <property type="project" value="TreeGrafter"/>
</dbReference>
<dbReference type="OrthoDB" id="9790967at2"/>
<dbReference type="InterPro" id="IPR029045">
    <property type="entry name" value="ClpP/crotonase-like_dom_sf"/>
</dbReference>
<dbReference type="PANTHER" id="PTHR43176">
    <property type="entry name" value="3-HYDROXYISOBUTYRYL-COA HYDROLASE-RELATED"/>
    <property type="match status" value="1"/>
</dbReference>
<dbReference type="CDD" id="cd06558">
    <property type="entry name" value="crotonase-like"/>
    <property type="match status" value="1"/>
</dbReference>
<proteinExistence type="predicted"/>
<dbReference type="eggNOG" id="COG1024">
    <property type="taxonomic scope" value="Bacteria"/>
</dbReference>
<sequence>MINDFGGGQDIKFIKEGRAGIIQLTRPQALNALSHQMIQAMEKALRHWENDNDVDCVLIEGEGRAFCSGGDVVDAYIAGKKGQPAYEYFSDEYRLNAYIAKFPKPYIALLDGLCMGGGAGISLHGSHRIVTQNTLFAMPESAIGFFTDVGSGHFLPRLQGSYGIYLALTGGECHAGDCLQIGLGTHAVSHDNLDSLKKKIIKEGNPRPALELFSTEINFETSAETRALIHECFGVKTFDECLQILEKKRQEENEFAKTSLNMIKLRSPTSLKVIWRHLQECKSLMLNDCLKIENRIAHHMLDGHDFYEGVRAALIDKDKNPQWSPSDLSFINDEMVDTYFQPINNELVL</sequence>
<evidence type="ECO:0000256" key="2">
    <source>
        <dbReference type="ARBA" id="ARBA00011915"/>
    </source>
</evidence>
<name>J0QSL5_9HYPH</name>
<dbReference type="STRING" id="1094558.ME5_01412"/>
<dbReference type="Proteomes" id="UP000008952">
    <property type="component" value="Unassembled WGS sequence"/>
</dbReference>
<dbReference type="InterPro" id="IPR032259">
    <property type="entry name" value="HIBYL-CoA-H"/>
</dbReference>
<dbReference type="GO" id="GO:0003860">
    <property type="term" value="F:3-hydroxyisobutyryl-CoA hydrolase activity"/>
    <property type="evidence" value="ECO:0007669"/>
    <property type="project" value="UniProtKB-EC"/>
</dbReference>
<gene>
    <name evidence="5" type="ORF">ME5_01412</name>
</gene>
<dbReference type="PANTHER" id="PTHR43176:SF3">
    <property type="entry name" value="3-HYDROXYISOBUTYRYL-COA HYDROLASE, MITOCHONDRIAL"/>
    <property type="match status" value="1"/>
</dbReference>
<evidence type="ECO:0000256" key="1">
    <source>
        <dbReference type="ARBA" id="ARBA00001709"/>
    </source>
</evidence>
<dbReference type="EMBL" id="AIMB01000008">
    <property type="protein sequence ID" value="EJF88861.1"/>
    <property type="molecule type" value="Genomic_DNA"/>
</dbReference>
<comment type="caution">
    <text evidence="5">The sequence shown here is derived from an EMBL/GenBank/DDBJ whole genome shotgun (WGS) entry which is preliminary data.</text>
</comment>
<keyword evidence="3" id="KW-0378">Hydrolase</keyword>
<evidence type="ECO:0000313" key="6">
    <source>
        <dbReference type="Proteomes" id="UP000008952"/>
    </source>
</evidence>
<reference evidence="5 6" key="1">
    <citation type="submission" date="2012-03" db="EMBL/GenBank/DDBJ databases">
        <title>The Genome Sequence of Bartonella tamiae Th239.</title>
        <authorList>
            <consortium name="The Broad Institute Genome Sequencing Platform"/>
            <consortium name="The Broad Institute Genome Sequencing Center for Infectious Disease"/>
            <person name="Feldgarden M."/>
            <person name="Kirby J."/>
            <person name="Kosoy M."/>
            <person name="Birtles R."/>
            <person name="Probert W.S."/>
            <person name="Chiaraviglio L."/>
            <person name="Young S.K."/>
            <person name="Zeng Q."/>
            <person name="Gargeya S."/>
            <person name="Fitzgerald M."/>
            <person name="Haas B."/>
            <person name="Abouelleil A."/>
            <person name="Alvarado L."/>
            <person name="Arachchi H.M."/>
            <person name="Berlin A."/>
            <person name="Chapman S.B."/>
            <person name="Gearin G."/>
            <person name="Goldberg J."/>
            <person name="Griggs A."/>
            <person name="Gujja S."/>
            <person name="Hansen M."/>
            <person name="Heiman D."/>
            <person name="Howarth C."/>
            <person name="Larimer J."/>
            <person name="Lui A."/>
            <person name="MacDonald P.J.P."/>
            <person name="McCowen C."/>
            <person name="Montmayeur A."/>
            <person name="Murphy C."/>
            <person name="Neiman D."/>
            <person name="Pearson M."/>
            <person name="Priest M."/>
            <person name="Roberts A."/>
            <person name="Saif S."/>
            <person name="Shea T."/>
            <person name="Sisk P."/>
            <person name="Stolte C."/>
            <person name="Sykes S."/>
            <person name="Wortman J."/>
            <person name="Nusbaum C."/>
            <person name="Birren B."/>
        </authorList>
    </citation>
    <scope>NUCLEOTIDE SEQUENCE [LARGE SCALE GENOMIC DNA]</scope>
    <source>
        <strain evidence="5 6">Th239</strain>
    </source>
</reference>
<evidence type="ECO:0000259" key="4">
    <source>
        <dbReference type="Pfam" id="PF16113"/>
    </source>
</evidence>
<dbReference type="SUPFAM" id="SSF52096">
    <property type="entry name" value="ClpP/crotonase"/>
    <property type="match status" value="1"/>
</dbReference>
<dbReference type="InterPro" id="IPR045004">
    <property type="entry name" value="ECH_dom"/>
</dbReference>
<protein>
    <recommendedName>
        <fullName evidence="2">3-hydroxyisobutyryl-CoA hydrolase</fullName>
        <ecNumber evidence="2">3.1.2.4</ecNumber>
    </recommendedName>
</protein>
<accession>J0QSL5</accession>
<evidence type="ECO:0000256" key="3">
    <source>
        <dbReference type="ARBA" id="ARBA00022801"/>
    </source>
</evidence>
<comment type="catalytic activity">
    <reaction evidence="1">
        <text>3-hydroxy-2-methylpropanoyl-CoA + H2O = 3-hydroxy-2-methylpropanoate + CoA + H(+)</text>
        <dbReference type="Rhea" id="RHEA:20888"/>
        <dbReference type="ChEBI" id="CHEBI:11805"/>
        <dbReference type="ChEBI" id="CHEBI:15377"/>
        <dbReference type="ChEBI" id="CHEBI:15378"/>
        <dbReference type="ChEBI" id="CHEBI:57287"/>
        <dbReference type="ChEBI" id="CHEBI:57340"/>
        <dbReference type="EC" id="3.1.2.4"/>
    </reaction>
</comment>
<organism evidence="5 6">
    <name type="scientific">Bartonella tamiae Th239</name>
    <dbReference type="NCBI Taxonomy" id="1094558"/>
    <lineage>
        <taxon>Bacteria</taxon>
        <taxon>Pseudomonadati</taxon>
        <taxon>Pseudomonadota</taxon>
        <taxon>Alphaproteobacteria</taxon>
        <taxon>Hyphomicrobiales</taxon>
        <taxon>Bartonellaceae</taxon>
        <taxon>Bartonella</taxon>
    </lineage>
</organism>
<dbReference type="AlphaFoldDB" id="J0QSL5"/>
<dbReference type="RefSeq" id="WP_008039765.1">
    <property type="nucleotide sequence ID" value="NZ_JH725147.1"/>
</dbReference>
<dbReference type="PATRIC" id="fig|1094558.3.peg.1515"/>